<evidence type="ECO:0000313" key="4">
    <source>
        <dbReference type="Proteomes" id="UP000319213"/>
    </source>
</evidence>
<keyword evidence="4" id="KW-1185">Reference proteome</keyword>
<evidence type="ECO:0000259" key="1">
    <source>
        <dbReference type="Pfam" id="PF13622"/>
    </source>
</evidence>
<comment type="caution">
    <text evidence="3">The sequence shown here is derived from an EMBL/GenBank/DDBJ whole genome shotgun (WGS) entry which is preliminary data.</text>
</comment>
<proteinExistence type="predicted"/>
<dbReference type="InterPro" id="IPR052389">
    <property type="entry name" value="Sec_Metab_Biosynth-Assoc"/>
</dbReference>
<gene>
    <name evidence="3" type="ORF">FHX40_3334</name>
</gene>
<dbReference type="RefSeq" id="WP_142260450.1">
    <property type="nucleotide sequence ID" value="NZ_BMPV01000005.1"/>
</dbReference>
<accession>A0A543J193</accession>
<feature type="domain" description="Acyl-CoA thioesterase-like N-terminal HotDog" evidence="1">
    <location>
        <begin position="25"/>
        <end position="104"/>
    </location>
</feature>
<dbReference type="Pfam" id="PF20789">
    <property type="entry name" value="4HBT_3C"/>
    <property type="match status" value="1"/>
</dbReference>
<reference evidence="3 4" key="1">
    <citation type="submission" date="2019-06" db="EMBL/GenBank/DDBJ databases">
        <title>Sequencing the genomes of 1000 actinobacteria strains.</title>
        <authorList>
            <person name="Klenk H.-P."/>
        </authorList>
    </citation>
    <scope>NUCLEOTIDE SEQUENCE [LARGE SCALE GENOMIC DNA]</scope>
    <source>
        <strain evidence="3 4">DSM 43186</strain>
    </source>
</reference>
<protein>
    <submittedName>
        <fullName evidence="3">Acyl-CoA thioesterase</fullName>
    </submittedName>
</protein>
<dbReference type="PANTHER" id="PTHR38110:SF1">
    <property type="entry name" value="THIOESTERASE DOMAIN-CONTAINING PROTEIN"/>
    <property type="match status" value="1"/>
</dbReference>
<feature type="domain" description="Acyl-CoA thioesterase-like C-terminal" evidence="2">
    <location>
        <begin position="134"/>
        <end position="266"/>
    </location>
</feature>
<dbReference type="OrthoDB" id="5418286at2"/>
<sequence>MTKFDDATQAIKVDDTTYDVCLDAGYTIGTALNGGYLMAVLLRAVVDASPHDHPVATSAQFLRVARPGPATVRLERIRSGRTTTVTRASLVQDGTPFVEAFVTTANLRPYEPGAEPEPGELTWSAPAPPMPPIEECRPLPAPRPESNMPFNSQVELLFDPPTIGWYKGTPTGRPEMRAYFRLAEPQDPDPFVIALAVDALPPVVFSAGARGWAPTVELTWYLRALPAPGWLTVIGSGSLIAEGWFDENVEVRDSAGRLVAQSRQLARLGRG</sequence>
<dbReference type="Gene3D" id="2.40.160.210">
    <property type="entry name" value="Acyl-CoA thioesterase, double hotdog domain"/>
    <property type="match status" value="1"/>
</dbReference>
<dbReference type="Proteomes" id="UP000319213">
    <property type="component" value="Unassembled WGS sequence"/>
</dbReference>
<dbReference type="PANTHER" id="PTHR38110">
    <property type="entry name" value="CHROMOSOME 23, WHOLE GENOME SHOTGUN SEQUENCE"/>
    <property type="match status" value="1"/>
</dbReference>
<name>A0A543J193_9ACTN</name>
<dbReference type="InterPro" id="IPR049449">
    <property type="entry name" value="TesB_ACOT8-like_N"/>
</dbReference>
<dbReference type="Pfam" id="PF13622">
    <property type="entry name" value="4HBT_3"/>
    <property type="match status" value="1"/>
</dbReference>
<evidence type="ECO:0000259" key="2">
    <source>
        <dbReference type="Pfam" id="PF20789"/>
    </source>
</evidence>
<dbReference type="SUPFAM" id="SSF54637">
    <property type="entry name" value="Thioesterase/thiol ester dehydrase-isomerase"/>
    <property type="match status" value="2"/>
</dbReference>
<dbReference type="EMBL" id="VFPQ01000001">
    <property type="protein sequence ID" value="TQM76589.1"/>
    <property type="molecule type" value="Genomic_DNA"/>
</dbReference>
<organism evidence="3 4">
    <name type="scientific">Thermopolyspora flexuosa</name>
    <dbReference type="NCBI Taxonomy" id="103836"/>
    <lineage>
        <taxon>Bacteria</taxon>
        <taxon>Bacillati</taxon>
        <taxon>Actinomycetota</taxon>
        <taxon>Actinomycetes</taxon>
        <taxon>Streptosporangiales</taxon>
        <taxon>Streptosporangiaceae</taxon>
        <taxon>Thermopolyspora</taxon>
    </lineage>
</organism>
<evidence type="ECO:0000313" key="3">
    <source>
        <dbReference type="EMBL" id="TQM76589.1"/>
    </source>
</evidence>
<dbReference type="InterPro" id="IPR042171">
    <property type="entry name" value="Acyl-CoA_hotdog"/>
</dbReference>
<dbReference type="InterPro" id="IPR049450">
    <property type="entry name" value="ACOT8-like_C"/>
</dbReference>
<dbReference type="AlphaFoldDB" id="A0A543J193"/>
<dbReference type="InterPro" id="IPR029069">
    <property type="entry name" value="HotDog_dom_sf"/>
</dbReference>